<evidence type="ECO:0000313" key="2">
    <source>
        <dbReference type="EMBL" id="HIS37478.1"/>
    </source>
</evidence>
<protein>
    <submittedName>
        <fullName evidence="2">DUF262 domain-containing protein</fullName>
    </submittedName>
</protein>
<accession>A0A9D1F138</accession>
<dbReference type="EMBL" id="DVIU01000262">
    <property type="protein sequence ID" value="HIS37478.1"/>
    <property type="molecule type" value="Genomic_DNA"/>
</dbReference>
<proteinExistence type="predicted"/>
<sequence>MPDFQRKAGLWTNEQKSQLIESLILRIPLPAFYFDGSENDNWIVIDGLQRLTTIKEFFVDATLKLSGLEFLKDLDGCTVTDMPRVYIRRMKETSIINYIINPGAPINLKYNIFKRINTGGLKLEPQEIRHALFQGFATKYLKELSDMPLFKKATGYSIRTERMLDREFVLRFIAFYEMGVEKYDGSIDDYLNKAMEILNKKYPKDEGYVENITRKFTLALDTTYETFGRFSFRRMPDLYKRRTISKALFEAWTSILAHHDVDELQKFVAHKKQIIQEYMEMFQDDEFNGCITSGKASSVRKMFDKIGQLVESYI</sequence>
<dbReference type="AlphaFoldDB" id="A0A9D1F138"/>
<dbReference type="Proteomes" id="UP000823928">
    <property type="component" value="Unassembled WGS sequence"/>
</dbReference>
<dbReference type="InterPro" id="IPR004919">
    <property type="entry name" value="GmrSD_N"/>
</dbReference>
<dbReference type="PANTHER" id="PTHR39639:SF1">
    <property type="entry name" value="DUF262 DOMAIN-CONTAINING PROTEIN"/>
    <property type="match status" value="1"/>
</dbReference>
<gene>
    <name evidence="2" type="ORF">IAC10_12810</name>
</gene>
<reference evidence="2" key="1">
    <citation type="submission" date="2020-10" db="EMBL/GenBank/DDBJ databases">
        <authorList>
            <person name="Gilroy R."/>
        </authorList>
    </citation>
    <scope>NUCLEOTIDE SEQUENCE</scope>
    <source>
        <strain evidence="2">6276</strain>
    </source>
</reference>
<feature type="domain" description="GmrSD restriction endonucleases N-terminal" evidence="1">
    <location>
        <begin position="1"/>
        <end position="133"/>
    </location>
</feature>
<reference evidence="2" key="2">
    <citation type="journal article" date="2021" name="PeerJ">
        <title>Extensive microbial diversity within the chicken gut microbiome revealed by metagenomics and culture.</title>
        <authorList>
            <person name="Gilroy R."/>
            <person name="Ravi A."/>
            <person name="Getino M."/>
            <person name="Pursley I."/>
            <person name="Horton D.L."/>
            <person name="Alikhan N.F."/>
            <person name="Baker D."/>
            <person name="Gharbi K."/>
            <person name="Hall N."/>
            <person name="Watson M."/>
            <person name="Adriaenssens E.M."/>
            <person name="Foster-Nyarko E."/>
            <person name="Jarju S."/>
            <person name="Secka A."/>
            <person name="Antonio M."/>
            <person name="Oren A."/>
            <person name="Chaudhuri R.R."/>
            <person name="La Ragione R."/>
            <person name="Hildebrand F."/>
            <person name="Pallen M.J."/>
        </authorList>
    </citation>
    <scope>NUCLEOTIDE SEQUENCE</scope>
    <source>
        <strain evidence="2">6276</strain>
    </source>
</reference>
<comment type="caution">
    <text evidence="2">The sequence shown here is derived from an EMBL/GenBank/DDBJ whole genome shotgun (WGS) entry which is preliminary data.</text>
</comment>
<organism evidence="2 3">
    <name type="scientific">Candidatus Scatousia excrementigallinarum</name>
    <dbReference type="NCBI Taxonomy" id="2840935"/>
    <lineage>
        <taxon>Bacteria</taxon>
        <taxon>Candidatus Scatousia</taxon>
    </lineage>
</organism>
<dbReference type="PANTHER" id="PTHR39639">
    <property type="entry name" value="CHROMOSOME 16, WHOLE GENOME SHOTGUN SEQUENCE"/>
    <property type="match status" value="1"/>
</dbReference>
<dbReference type="Pfam" id="PF03235">
    <property type="entry name" value="GmrSD_N"/>
    <property type="match status" value="1"/>
</dbReference>
<evidence type="ECO:0000313" key="3">
    <source>
        <dbReference type="Proteomes" id="UP000823928"/>
    </source>
</evidence>
<evidence type="ECO:0000259" key="1">
    <source>
        <dbReference type="Pfam" id="PF03235"/>
    </source>
</evidence>
<name>A0A9D1F138_9BACT</name>